<gene>
    <name evidence="1" type="ORF">KHA91_13430</name>
</gene>
<name>A0A942Z5W9_9BACI</name>
<evidence type="ECO:0000313" key="2">
    <source>
        <dbReference type="Proteomes" id="UP000676456"/>
    </source>
</evidence>
<dbReference type="RefSeq" id="WP_213098732.1">
    <property type="nucleotide sequence ID" value="NZ_JAGYPN010000002.1"/>
</dbReference>
<proteinExistence type="predicted"/>
<protein>
    <submittedName>
        <fullName evidence="1">Uncharacterized protein</fullName>
    </submittedName>
</protein>
<evidence type="ECO:0000313" key="1">
    <source>
        <dbReference type="EMBL" id="MBS4223752.1"/>
    </source>
</evidence>
<comment type="caution">
    <text evidence="1">The sequence shown here is derived from an EMBL/GenBank/DDBJ whole genome shotgun (WGS) entry which is preliminary data.</text>
</comment>
<reference evidence="1 2" key="1">
    <citation type="submission" date="2021-05" db="EMBL/GenBank/DDBJ databases">
        <title>Novel Bacillus species.</title>
        <authorList>
            <person name="Liu G."/>
        </authorList>
    </citation>
    <scope>NUCLEOTIDE SEQUENCE [LARGE SCALE GENOMIC DNA]</scope>
    <source>
        <strain evidence="1 2">FJAT-49682</strain>
    </source>
</reference>
<keyword evidence="2" id="KW-1185">Reference proteome</keyword>
<dbReference type="EMBL" id="JAGYPN010000002">
    <property type="protein sequence ID" value="MBS4223752.1"/>
    <property type="molecule type" value="Genomic_DNA"/>
</dbReference>
<accession>A0A942Z5W9</accession>
<organism evidence="1 2">
    <name type="scientific">Lederbergia citrea</name>
    <dbReference type="NCBI Taxonomy" id="2833581"/>
    <lineage>
        <taxon>Bacteria</taxon>
        <taxon>Bacillati</taxon>
        <taxon>Bacillota</taxon>
        <taxon>Bacilli</taxon>
        <taxon>Bacillales</taxon>
        <taxon>Bacillaceae</taxon>
        <taxon>Lederbergia</taxon>
    </lineage>
</organism>
<dbReference type="Proteomes" id="UP000676456">
    <property type="component" value="Unassembled WGS sequence"/>
</dbReference>
<dbReference type="AlphaFoldDB" id="A0A942Z5W9"/>
<sequence>MYESGILLIGYIIKLKEEKPIDDWLPSLKTESLLLERSRTKKEGEADESDESFSR</sequence>